<evidence type="ECO:0000313" key="13">
    <source>
        <dbReference type="Proteomes" id="UP000002630"/>
    </source>
</evidence>
<keyword evidence="12" id="KW-0560">Oxidoreductase</keyword>
<evidence type="ECO:0000256" key="7">
    <source>
        <dbReference type="ARBA" id="ARBA00022878"/>
    </source>
</evidence>
<evidence type="ECO:0000256" key="10">
    <source>
        <dbReference type="SAM" id="MobiDB-lite"/>
    </source>
</evidence>
<reference evidence="12 13" key="1">
    <citation type="journal article" date="2010" name="Nature">
        <title>The Ectocarpus genome and the independent evolution of multicellularity in brown algae.</title>
        <authorList>
            <person name="Cock J.M."/>
            <person name="Sterck L."/>
            <person name="Rouze P."/>
            <person name="Scornet D."/>
            <person name="Allen A.E."/>
            <person name="Amoutzias G."/>
            <person name="Anthouard V."/>
            <person name="Artiguenave F."/>
            <person name="Aury J.M."/>
            <person name="Badger J.H."/>
            <person name="Beszteri B."/>
            <person name="Billiau K."/>
            <person name="Bonnet E."/>
            <person name="Bothwell J.H."/>
            <person name="Bowler C."/>
            <person name="Boyen C."/>
            <person name="Brownlee C."/>
            <person name="Carrano C.J."/>
            <person name="Charrier B."/>
            <person name="Cho G.Y."/>
            <person name="Coelho S.M."/>
            <person name="Collen J."/>
            <person name="Corre E."/>
            <person name="Da Silva C."/>
            <person name="Delage L."/>
            <person name="Delaroque N."/>
            <person name="Dittami S.M."/>
            <person name="Doulbeau S."/>
            <person name="Elias M."/>
            <person name="Farnham G."/>
            <person name="Gachon C.M."/>
            <person name="Gschloessl B."/>
            <person name="Heesch S."/>
            <person name="Jabbari K."/>
            <person name="Jubin C."/>
            <person name="Kawai H."/>
            <person name="Kimura K."/>
            <person name="Kloareg B."/>
            <person name="Kupper F.C."/>
            <person name="Lang D."/>
            <person name="Le Bail A."/>
            <person name="Leblanc C."/>
            <person name="Lerouge P."/>
            <person name="Lohr M."/>
            <person name="Lopez P.J."/>
            <person name="Martens C."/>
            <person name="Maumus F."/>
            <person name="Michel G."/>
            <person name="Miranda-Saavedra D."/>
            <person name="Morales J."/>
            <person name="Moreau H."/>
            <person name="Motomura T."/>
            <person name="Nagasato C."/>
            <person name="Napoli C.A."/>
            <person name="Nelson D.R."/>
            <person name="Nyvall-Collen P."/>
            <person name="Peters A.F."/>
            <person name="Pommier C."/>
            <person name="Potin P."/>
            <person name="Poulain J."/>
            <person name="Quesneville H."/>
            <person name="Read B."/>
            <person name="Rensing S.A."/>
            <person name="Ritter A."/>
            <person name="Rousvoal S."/>
            <person name="Samanta M."/>
            <person name="Samson G."/>
            <person name="Schroeder D.C."/>
            <person name="Segurens B."/>
            <person name="Strittmatter M."/>
            <person name="Tonon T."/>
            <person name="Tregear J.W."/>
            <person name="Valentin K."/>
            <person name="von Dassow P."/>
            <person name="Yamagishi T."/>
            <person name="Van de Peer Y."/>
            <person name="Wincker P."/>
        </authorList>
    </citation>
    <scope>NUCLEOTIDE SEQUENCE [LARGE SCALE GENOMIC DNA]</scope>
    <source>
        <strain evidence="13">Ec32 / CCAP1310/4</strain>
    </source>
</reference>
<comment type="cofactor">
    <cofactor evidence="1">
        <name>Fe cation</name>
        <dbReference type="ChEBI" id="CHEBI:24875"/>
    </cofactor>
</comment>
<dbReference type="InterPro" id="IPR029068">
    <property type="entry name" value="Glyas_Bleomycin-R_OHBP_Dase"/>
</dbReference>
<dbReference type="EC" id="1.13.11.27" evidence="4"/>
<dbReference type="InterPro" id="IPR041736">
    <property type="entry name" value="4OHPhenylPyrv_dOase_N"/>
</dbReference>
<keyword evidence="8" id="KW-0408">Iron</keyword>
<dbReference type="PROSITE" id="PS51819">
    <property type="entry name" value="VOC"/>
    <property type="match status" value="2"/>
</dbReference>
<dbReference type="InParanoid" id="D7FI72"/>
<comment type="similarity">
    <text evidence="3">Belongs to the 4HPPD family.</text>
</comment>
<evidence type="ECO:0000256" key="3">
    <source>
        <dbReference type="ARBA" id="ARBA00005877"/>
    </source>
</evidence>
<dbReference type="Proteomes" id="UP000002630">
    <property type="component" value="Unassembled WGS sequence"/>
</dbReference>
<protein>
    <recommendedName>
        <fullName evidence="4">4-hydroxyphenylpyruvate dioxygenase</fullName>
        <ecNumber evidence="4">1.13.11.27</ecNumber>
    </recommendedName>
</protein>
<proteinExistence type="inferred from homology"/>
<evidence type="ECO:0000256" key="8">
    <source>
        <dbReference type="ARBA" id="ARBA00023004"/>
    </source>
</evidence>
<dbReference type="CDD" id="cd08342">
    <property type="entry name" value="HPPD_N_like"/>
    <property type="match status" value="1"/>
</dbReference>
<organism evidence="12 13">
    <name type="scientific">Ectocarpus siliculosus</name>
    <name type="common">Brown alga</name>
    <name type="synonym">Conferva siliculosa</name>
    <dbReference type="NCBI Taxonomy" id="2880"/>
    <lineage>
        <taxon>Eukaryota</taxon>
        <taxon>Sar</taxon>
        <taxon>Stramenopiles</taxon>
        <taxon>Ochrophyta</taxon>
        <taxon>PX clade</taxon>
        <taxon>Phaeophyceae</taxon>
        <taxon>Ectocarpales</taxon>
        <taxon>Ectocarpaceae</taxon>
        <taxon>Ectocarpus</taxon>
    </lineage>
</organism>
<dbReference type="AlphaFoldDB" id="D7FI72"/>
<dbReference type="CDD" id="cd07250">
    <property type="entry name" value="HPPD_C_like"/>
    <property type="match status" value="1"/>
</dbReference>
<evidence type="ECO:0000256" key="2">
    <source>
        <dbReference type="ARBA" id="ARBA00005162"/>
    </source>
</evidence>
<keyword evidence="5" id="KW-0479">Metal-binding</keyword>
<dbReference type="InterPro" id="IPR041735">
    <property type="entry name" value="4OHPhenylPyrv_dOase_C"/>
</dbReference>
<dbReference type="PANTHER" id="PTHR11959:SF1">
    <property type="entry name" value="4-HYDROXYPHENYLPYRUVATE DIOXYGENASE"/>
    <property type="match status" value="1"/>
</dbReference>
<dbReference type="SUPFAM" id="SSF54593">
    <property type="entry name" value="Glyoxalase/Bleomycin resistance protein/Dihydroxybiphenyl dioxygenase"/>
    <property type="match status" value="1"/>
</dbReference>
<dbReference type="InterPro" id="IPR037523">
    <property type="entry name" value="VOC_core"/>
</dbReference>
<evidence type="ECO:0000256" key="6">
    <source>
        <dbReference type="ARBA" id="ARBA00022737"/>
    </source>
</evidence>
<evidence type="ECO:0000256" key="4">
    <source>
        <dbReference type="ARBA" id="ARBA00013222"/>
    </source>
</evidence>
<sequence>MLSESTAGLGFDDLAAQAAGRQAARTRKLASATSKENTGTDLFRMKKFHHVEFYCGDATAAASRFVWGLGMKLVAKSDQSTGNAQHASYVVQSNDLRFVCTAPYSLATTPTTEGGAGDRRDPSSRVVDVGESGGSPLPGFDPAAAHEFFRRHGLAGRAIGIEVEDAAHAYEQCIEHCGSDGSNASVRRPTRVTDVDGRGRATISEVRAYGDVVLRFISFEPESKMVGEGDIGGAKGGGDGGRFEGAFLPNFVDIEGEEAREDFGLQRADHVVGNVWDMLEQGEYMTSMTGMHEFAEFAAADVGTVDSGLNSIVLASNNEMVLLPLNEPTFGTAKKSQIQTFLEQNDGPGLQHIALKTNDIFRTMRLMRANSGLGGFEFMEPPGASYYRDVPRRIPSLTEDQLRQLEELGLLADKDEDDGVLLQVFTKPVGDRPTLFFEIIQRIGCAFEATDGDNEGDRGVFGPADEDERGVRVSSRVEEGELLQRGGCGGFGLGNFKALFESIEKYESTLAIGVDA</sequence>
<keyword evidence="6" id="KW-0677">Repeat</keyword>
<dbReference type="GO" id="GO:0046872">
    <property type="term" value="F:metal ion binding"/>
    <property type="evidence" value="ECO:0007669"/>
    <property type="project" value="UniProtKB-KW"/>
</dbReference>
<dbReference type="Gene3D" id="3.10.180.10">
    <property type="entry name" value="2,3-Dihydroxybiphenyl 1,2-Dioxygenase, domain 1"/>
    <property type="match status" value="2"/>
</dbReference>
<dbReference type="STRING" id="2880.D7FI72"/>
<dbReference type="FunFam" id="3.10.180.10:FF:000013">
    <property type="entry name" value="4-hydroxyphenylpyruvate dioxygenase"/>
    <property type="match status" value="1"/>
</dbReference>
<evidence type="ECO:0000256" key="5">
    <source>
        <dbReference type="ARBA" id="ARBA00022723"/>
    </source>
</evidence>
<name>D7FI72_ECTSI</name>
<evidence type="ECO:0000256" key="9">
    <source>
        <dbReference type="ARBA" id="ARBA00023232"/>
    </source>
</evidence>
<dbReference type="GO" id="GO:0006559">
    <property type="term" value="P:L-phenylalanine catabolic process"/>
    <property type="evidence" value="ECO:0007669"/>
    <property type="project" value="UniProtKB-KW"/>
</dbReference>
<keyword evidence="13" id="KW-1185">Reference proteome</keyword>
<feature type="region of interest" description="Disordered" evidence="10">
    <location>
        <begin position="109"/>
        <end position="136"/>
    </location>
</feature>
<dbReference type="GO" id="GO:0003868">
    <property type="term" value="F:4-hydroxyphenylpyruvate dioxygenase activity"/>
    <property type="evidence" value="ECO:0007669"/>
    <property type="project" value="UniProtKB-EC"/>
</dbReference>
<dbReference type="GO" id="GO:0006572">
    <property type="term" value="P:L-tyrosine catabolic process"/>
    <property type="evidence" value="ECO:0007669"/>
    <property type="project" value="UniProtKB-KW"/>
</dbReference>
<dbReference type="OrthoDB" id="414569at2759"/>
<evidence type="ECO:0000259" key="11">
    <source>
        <dbReference type="PROSITE" id="PS51819"/>
    </source>
</evidence>
<keyword evidence="9" id="KW-0585">Phenylalanine catabolism</keyword>
<dbReference type="InterPro" id="IPR005956">
    <property type="entry name" value="4OHPhenylPyrv_dOase"/>
</dbReference>
<gene>
    <name evidence="12" type="primary">HPPD</name>
    <name evidence="12" type="ORF">Esi_0118_0024</name>
</gene>
<dbReference type="eggNOG" id="KOG0638">
    <property type="taxonomic scope" value="Eukaryota"/>
</dbReference>
<feature type="domain" description="VOC" evidence="11">
    <location>
        <begin position="47"/>
        <end position="219"/>
    </location>
</feature>
<feature type="domain" description="VOC" evidence="11">
    <location>
        <begin position="267"/>
        <end position="427"/>
    </location>
</feature>
<evidence type="ECO:0000256" key="1">
    <source>
        <dbReference type="ARBA" id="ARBA00001962"/>
    </source>
</evidence>
<dbReference type="EMBL" id="FN649760">
    <property type="protein sequence ID" value="CBJ28697.1"/>
    <property type="molecule type" value="Genomic_DNA"/>
</dbReference>
<evidence type="ECO:0000313" key="12">
    <source>
        <dbReference type="EMBL" id="CBJ28697.1"/>
    </source>
</evidence>
<keyword evidence="12" id="KW-0223">Dioxygenase</keyword>
<keyword evidence="7" id="KW-0828">Tyrosine catabolism</keyword>
<dbReference type="PANTHER" id="PTHR11959">
    <property type="entry name" value="4-HYDROXYPHENYLPYRUVATE DIOXYGENASE"/>
    <property type="match status" value="1"/>
</dbReference>
<comment type="pathway">
    <text evidence="2">Amino-acid degradation; L-phenylalanine degradation; acetoacetate and fumarate from L-phenylalanine: step 3/6.</text>
</comment>
<accession>D7FI72</accession>